<protein>
    <submittedName>
        <fullName evidence="1">Uncharacterized protein</fullName>
    </submittedName>
</protein>
<organism evidence="1 2">
    <name type="scientific">Gluconacetobacter entanii</name>
    <dbReference type="NCBI Taxonomy" id="108528"/>
    <lineage>
        <taxon>Bacteria</taxon>
        <taxon>Pseudomonadati</taxon>
        <taxon>Pseudomonadota</taxon>
        <taxon>Alphaproteobacteria</taxon>
        <taxon>Acetobacterales</taxon>
        <taxon>Acetobacteraceae</taxon>
        <taxon>Gluconacetobacter</taxon>
    </lineage>
</organism>
<dbReference type="Proteomes" id="UP001526337">
    <property type="component" value="Unassembled WGS sequence"/>
</dbReference>
<proteinExistence type="predicted"/>
<gene>
    <name evidence="1" type="ORF">NO263_03465</name>
</gene>
<comment type="caution">
    <text evidence="1">The sequence shown here is derived from an EMBL/GenBank/DDBJ whole genome shotgun (WGS) entry which is preliminary data.</text>
</comment>
<evidence type="ECO:0000313" key="2">
    <source>
        <dbReference type="Proteomes" id="UP001526337"/>
    </source>
</evidence>
<dbReference type="RefSeq" id="WP_265176031.1">
    <property type="nucleotide sequence ID" value="NZ_JANGSQ010000085.1"/>
</dbReference>
<dbReference type="EMBL" id="JANGSQ010000085">
    <property type="protein sequence ID" value="MCW4589634.1"/>
    <property type="molecule type" value="Genomic_DNA"/>
</dbReference>
<accession>A0ABT3K2K1</accession>
<keyword evidence="2" id="KW-1185">Reference proteome</keyword>
<feature type="non-terminal residue" evidence="1">
    <location>
        <position position="1"/>
    </location>
</feature>
<evidence type="ECO:0000313" key="1">
    <source>
        <dbReference type="EMBL" id="MCW4589634.1"/>
    </source>
</evidence>
<sequence length="64" mass="6948">ITTSLTTVSYQSQSSIIRRPQTAGYSVVGFAICDADDEDMRISFLESATAGNLEEISIYREPAA</sequence>
<reference evidence="1 2" key="1">
    <citation type="submission" date="2022-07" db="EMBL/GenBank/DDBJ databases">
        <title>Genome stability of Gluconacetobacter entanii AV429.</title>
        <authorList>
            <person name="Trcek J."/>
            <person name="Cepec E."/>
        </authorList>
    </citation>
    <scope>NUCLEOTIDE SEQUENCE [LARGE SCALE GENOMIC DNA]</scope>
    <source>
        <strain evidence="1 2">AV429_2022</strain>
    </source>
</reference>
<name>A0ABT3K2K1_9PROT</name>